<dbReference type="Ensembl" id="ENSECRT00000022155.1">
    <property type="protein sequence ID" value="ENSECRP00000021688.1"/>
    <property type="gene ID" value="ENSECRG00000014611.1"/>
</dbReference>
<evidence type="ECO:0000256" key="1">
    <source>
        <dbReference type="ARBA" id="ARBA00004114"/>
    </source>
</evidence>
<evidence type="ECO:0000313" key="11">
    <source>
        <dbReference type="Proteomes" id="UP000694620"/>
    </source>
</evidence>
<keyword evidence="7" id="KW-0863">Zinc-finger</keyword>
<evidence type="ECO:0000256" key="8">
    <source>
        <dbReference type="SAM" id="Coils"/>
    </source>
</evidence>
<feature type="coiled-coil region" evidence="8">
    <location>
        <begin position="109"/>
        <end position="143"/>
    </location>
</feature>
<keyword evidence="7" id="KW-0479">Metal-binding</keyword>
<feature type="coiled-coil region" evidence="8">
    <location>
        <begin position="189"/>
        <end position="227"/>
    </location>
</feature>
<accession>A0A8C4SRP1</accession>
<dbReference type="GeneTree" id="ENSGT00940000156862"/>
<keyword evidence="4 8" id="KW-0175">Coiled coil</keyword>
<dbReference type="PROSITE" id="PS50157">
    <property type="entry name" value="ZINC_FINGER_C2H2_2"/>
    <property type="match status" value="1"/>
</dbReference>
<keyword evidence="5" id="KW-0206">Cytoskeleton</keyword>
<organism evidence="10 11">
    <name type="scientific">Erpetoichthys calabaricus</name>
    <name type="common">Rope fish</name>
    <name type="synonym">Calamoichthys calabaricus</name>
    <dbReference type="NCBI Taxonomy" id="27687"/>
    <lineage>
        <taxon>Eukaryota</taxon>
        <taxon>Metazoa</taxon>
        <taxon>Chordata</taxon>
        <taxon>Craniata</taxon>
        <taxon>Vertebrata</taxon>
        <taxon>Euteleostomi</taxon>
        <taxon>Actinopterygii</taxon>
        <taxon>Polypteriformes</taxon>
        <taxon>Polypteridae</taxon>
        <taxon>Erpetoichthys</taxon>
    </lineage>
</organism>
<dbReference type="PROSITE" id="PS00028">
    <property type="entry name" value="ZINC_FINGER_C2H2_1"/>
    <property type="match status" value="1"/>
</dbReference>
<dbReference type="InterPro" id="IPR013087">
    <property type="entry name" value="Znf_C2H2_type"/>
</dbReference>
<evidence type="ECO:0000313" key="10">
    <source>
        <dbReference type="Ensembl" id="ENSECRP00000021688.1"/>
    </source>
</evidence>
<keyword evidence="6" id="KW-0966">Cell projection</keyword>
<dbReference type="GO" id="GO:0008270">
    <property type="term" value="F:zinc ion binding"/>
    <property type="evidence" value="ECO:0007669"/>
    <property type="project" value="UniProtKB-KW"/>
</dbReference>
<dbReference type="GO" id="GO:0005814">
    <property type="term" value="C:centriole"/>
    <property type="evidence" value="ECO:0007669"/>
    <property type="project" value="UniProtKB-SubCell"/>
</dbReference>
<sequence>MPEVPTASVMMGAQLPAFKFRSRREGVDYRRINSIDVDRVASELDLNTLQDNIMCVTFCNMDGEKCAYCHNPVDSVLLKLFRLAQLMLEYLLHSQEYLTCSLQVEEGKVHALTCEKEQMMREMEKQAEEIKSLKEECRKRKKIISTQQTMIQAGVANYHKCQCCEKAFMNYSFLQSHIQRRHPEQYINEKQKTGQNNKFQEEINKLKEQLELTKSQLETEQQVYRTRLSQVKFYFATEEQKRKNKKNKTKYSQVIK</sequence>
<dbReference type="PANTHER" id="PTHR21502:SF5">
    <property type="entry name" value="CILIUM ASSEMBLY PROTEIN DZIP1"/>
    <property type="match status" value="1"/>
</dbReference>
<dbReference type="InterPro" id="IPR051241">
    <property type="entry name" value="DZIP_RILPL"/>
</dbReference>
<dbReference type="GO" id="GO:0036064">
    <property type="term" value="C:ciliary basal body"/>
    <property type="evidence" value="ECO:0007669"/>
    <property type="project" value="TreeGrafter"/>
</dbReference>
<comment type="similarity">
    <text evidence="3">Belongs to the DZIP C2H2-type zinc-finger protein family.</text>
</comment>
<dbReference type="Proteomes" id="UP000694620">
    <property type="component" value="Chromosome 4"/>
</dbReference>
<evidence type="ECO:0000256" key="3">
    <source>
        <dbReference type="ARBA" id="ARBA00009131"/>
    </source>
</evidence>
<name>A0A8C4SRP1_ERPCA</name>
<feature type="domain" description="C2H2-type" evidence="9">
    <location>
        <begin position="159"/>
        <end position="187"/>
    </location>
</feature>
<dbReference type="GO" id="GO:0005737">
    <property type="term" value="C:cytoplasm"/>
    <property type="evidence" value="ECO:0007669"/>
    <property type="project" value="TreeGrafter"/>
</dbReference>
<dbReference type="InterPro" id="IPR032714">
    <property type="entry name" value="DZIP1_N"/>
</dbReference>
<reference evidence="10" key="2">
    <citation type="submission" date="2025-08" db="UniProtKB">
        <authorList>
            <consortium name="Ensembl"/>
        </authorList>
    </citation>
    <scope>IDENTIFICATION</scope>
</reference>
<evidence type="ECO:0000256" key="4">
    <source>
        <dbReference type="ARBA" id="ARBA00023054"/>
    </source>
</evidence>
<keyword evidence="5" id="KW-0963">Cytoplasm</keyword>
<dbReference type="GO" id="GO:0060271">
    <property type="term" value="P:cilium assembly"/>
    <property type="evidence" value="ECO:0007669"/>
    <property type="project" value="TreeGrafter"/>
</dbReference>
<protein>
    <recommendedName>
        <fullName evidence="9">C2H2-type domain-containing protein</fullName>
    </recommendedName>
</protein>
<evidence type="ECO:0000256" key="7">
    <source>
        <dbReference type="PROSITE-ProRule" id="PRU00042"/>
    </source>
</evidence>
<dbReference type="Gene3D" id="3.30.160.60">
    <property type="entry name" value="Classic Zinc Finger"/>
    <property type="match status" value="1"/>
</dbReference>
<dbReference type="PANTHER" id="PTHR21502">
    <property type="entry name" value="ZINC FINGER PROTEIN DZIP1"/>
    <property type="match status" value="1"/>
</dbReference>
<evidence type="ECO:0000256" key="6">
    <source>
        <dbReference type="ARBA" id="ARBA00023273"/>
    </source>
</evidence>
<dbReference type="AlphaFoldDB" id="A0A8C4SRP1"/>
<comment type="subcellular location">
    <subcellularLocation>
        <location evidence="2">Cytoplasm</location>
        <location evidence="2">Cytoskeleton</location>
        <location evidence="2">Cilium basal body</location>
    </subcellularLocation>
    <subcellularLocation>
        <location evidence="1">Cytoplasm</location>
        <location evidence="1">Cytoskeleton</location>
        <location evidence="1">Microtubule organizing center</location>
        <location evidence="1">Centrosome</location>
        <location evidence="1">Centriole</location>
    </subcellularLocation>
</comment>
<evidence type="ECO:0000259" key="9">
    <source>
        <dbReference type="PROSITE" id="PS50157"/>
    </source>
</evidence>
<keyword evidence="11" id="KW-1185">Reference proteome</keyword>
<reference evidence="10" key="1">
    <citation type="submission" date="2021-06" db="EMBL/GenBank/DDBJ databases">
        <authorList>
            <consortium name="Wellcome Sanger Institute Data Sharing"/>
        </authorList>
    </citation>
    <scope>NUCLEOTIDE SEQUENCE [LARGE SCALE GENOMIC DNA]</scope>
</reference>
<keyword evidence="7" id="KW-0862">Zinc</keyword>
<evidence type="ECO:0000256" key="2">
    <source>
        <dbReference type="ARBA" id="ARBA00004120"/>
    </source>
</evidence>
<proteinExistence type="inferred from homology"/>
<dbReference type="Pfam" id="PF13815">
    <property type="entry name" value="Dzip-like_N"/>
    <property type="match status" value="1"/>
</dbReference>
<evidence type="ECO:0000256" key="5">
    <source>
        <dbReference type="ARBA" id="ARBA00023212"/>
    </source>
</evidence>
<reference evidence="10" key="3">
    <citation type="submission" date="2025-09" db="UniProtKB">
        <authorList>
            <consortium name="Ensembl"/>
        </authorList>
    </citation>
    <scope>IDENTIFICATION</scope>
</reference>